<dbReference type="SUPFAM" id="SSF53448">
    <property type="entry name" value="Nucleotide-diphospho-sugar transferases"/>
    <property type="match status" value="1"/>
</dbReference>
<gene>
    <name evidence="5" type="ORF">SAMN02745131_00878</name>
</gene>
<dbReference type="EMBL" id="FQUU01000003">
    <property type="protein sequence ID" value="SHE69090.1"/>
    <property type="molecule type" value="Genomic_DNA"/>
</dbReference>
<dbReference type="AlphaFoldDB" id="A0A1M4VJM2"/>
<name>A0A1M4VJM2_9BACT</name>
<dbReference type="STRING" id="1121884.SAMN02745131_00878"/>
<protein>
    <submittedName>
        <fullName evidence="5">Glycosyltransferase, GT2 family</fullName>
    </submittedName>
</protein>
<sequence>MPTAVLDLELTNLPPVITVKDHYTHAFILMRYKGKPVGKITLPVTNGCLKTEEYAEQMLTSAEAIVKKVFLHDYLQWSKTDLVDFVPPKATVAICTRNRTEDLKRCLESLMQLPDDGQEILVIDNAPSNDDTKILVGSYPTVRYVLEPRAGLDIARNRAIMEARNEILAFTDDDAVPDAMWLRALIKNFNTPLVMCVTGMTMPLELETEAQEIFERYSPFGKGFKRKKYTHNSHNPLQTGQIGAGANMAFRKSVLQAVGYFDEALDAGTPTESGGDHEYFARILIKGYQIIYEPEALSWHRHRRTMKETRKAIRGYGIGVYAFWTRLLVKEKEWGILKMPYAWFIHMQLPNLWRSMLKRPGSHPLHILLAEIEGCVLGPWKYFKSDKEKNKV</sequence>
<comment type="similarity">
    <text evidence="1">Belongs to the glycosyltransferase 2 family.</text>
</comment>
<evidence type="ECO:0000313" key="6">
    <source>
        <dbReference type="Proteomes" id="UP000184048"/>
    </source>
</evidence>
<dbReference type="Gene3D" id="3.90.550.10">
    <property type="entry name" value="Spore Coat Polysaccharide Biosynthesis Protein SpsA, Chain A"/>
    <property type="match status" value="1"/>
</dbReference>
<keyword evidence="3 5" id="KW-0808">Transferase</keyword>
<accession>A0A1M4VJM2</accession>
<evidence type="ECO:0000256" key="2">
    <source>
        <dbReference type="ARBA" id="ARBA00022676"/>
    </source>
</evidence>
<dbReference type="GO" id="GO:0016757">
    <property type="term" value="F:glycosyltransferase activity"/>
    <property type="evidence" value="ECO:0007669"/>
    <property type="project" value="UniProtKB-KW"/>
</dbReference>
<proteinExistence type="inferred from homology"/>
<dbReference type="RefSeq" id="WP_072834025.1">
    <property type="nucleotide sequence ID" value="NZ_FQUU01000003.1"/>
</dbReference>
<evidence type="ECO:0000259" key="4">
    <source>
        <dbReference type="Pfam" id="PF00535"/>
    </source>
</evidence>
<evidence type="ECO:0000313" key="5">
    <source>
        <dbReference type="EMBL" id="SHE69090.1"/>
    </source>
</evidence>
<dbReference type="Proteomes" id="UP000184048">
    <property type="component" value="Unassembled WGS sequence"/>
</dbReference>
<dbReference type="InterPro" id="IPR029044">
    <property type="entry name" value="Nucleotide-diphossugar_trans"/>
</dbReference>
<keyword evidence="6" id="KW-1185">Reference proteome</keyword>
<reference evidence="5 6" key="1">
    <citation type="submission" date="2016-11" db="EMBL/GenBank/DDBJ databases">
        <authorList>
            <person name="Jaros S."/>
            <person name="Januszkiewicz K."/>
            <person name="Wedrychowicz H."/>
        </authorList>
    </citation>
    <scope>NUCLEOTIDE SEQUENCE [LARGE SCALE GENOMIC DNA]</scope>
    <source>
        <strain evidence="5 6">DSM 18119</strain>
    </source>
</reference>
<dbReference type="OrthoDB" id="597270at2"/>
<evidence type="ECO:0000256" key="1">
    <source>
        <dbReference type="ARBA" id="ARBA00006739"/>
    </source>
</evidence>
<evidence type="ECO:0000256" key="3">
    <source>
        <dbReference type="ARBA" id="ARBA00022679"/>
    </source>
</evidence>
<dbReference type="Pfam" id="PF00535">
    <property type="entry name" value="Glycos_transf_2"/>
    <property type="match status" value="1"/>
</dbReference>
<organism evidence="5 6">
    <name type="scientific">Flavisolibacter ginsengisoli DSM 18119</name>
    <dbReference type="NCBI Taxonomy" id="1121884"/>
    <lineage>
        <taxon>Bacteria</taxon>
        <taxon>Pseudomonadati</taxon>
        <taxon>Bacteroidota</taxon>
        <taxon>Chitinophagia</taxon>
        <taxon>Chitinophagales</taxon>
        <taxon>Chitinophagaceae</taxon>
        <taxon>Flavisolibacter</taxon>
    </lineage>
</organism>
<dbReference type="PANTHER" id="PTHR43179:SF12">
    <property type="entry name" value="GALACTOFURANOSYLTRANSFERASE GLFT2"/>
    <property type="match status" value="1"/>
</dbReference>
<keyword evidence="2" id="KW-0328">Glycosyltransferase</keyword>
<dbReference type="PANTHER" id="PTHR43179">
    <property type="entry name" value="RHAMNOSYLTRANSFERASE WBBL"/>
    <property type="match status" value="1"/>
</dbReference>
<feature type="domain" description="Glycosyltransferase 2-like" evidence="4">
    <location>
        <begin position="91"/>
        <end position="258"/>
    </location>
</feature>
<dbReference type="InterPro" id="IPR001173">
    <property type="entry name" value="Glyco_trans_2-like"/>
</dbReference>